<evidence type="ECO:0000313" key="1">
    <source>
        <dbReference type="EMBL" id="MEQ2167679.1"/>
    </source>
</evidence>
<evidence type="ECO:0000313" key="2">
    <source>
        <dbReference type="Proteomes" id="UP001476798"/>
    </source>
</evidence>
<dbReference type="Proteomes" id="UP001476798">
    <property type="component" value="Unassembled WGS sequence"/>
</dbReference>
<gene>
    <name evidence="1" type="ORF">GOODEAATRI_006567</name>
</gene>
<sequence>CKRIGFIPSCKKGRFFSLFLALKLDCNPRCNNSVCCLFARLKVSSGRMGSNSSLSVSSRPDPQDSWELLKPASPVSSAAARSVCLFFIFNIRYFLFSISSPCICDDLCSVLKENV</sequence>
<reference evidence="1 2" key="1">
    <citation type="submission" date="2021-06" db="EMBL/GenBank/DDBJ databases">
        <authorList>
            <person name="Palmer J.M."/>
        </authorList>
    </citation>
    <scope>NUCLEOTIDE SEQUENCE [LARGE SCALE GENOMIC DNA]</scope>
    <source>
        <strain evidence="1 2">GA_2019</strain>
        <tissue evidence="1">Muscle</tissue>
    </source>
</reference>
<proteinExistence type="predicted"/>
<keyword evidence="2" id="KW-1185">Reference proteome</keyword>
<name>A0ABV0N8F8_9TELE</name>
<comment type="caution">
    <text evidence="1">The sequence shown here is derived from an EMBL/GenBank/DDBJ whole genome shotgun (WGS) entry which is preliminary data.</text>
</comment>
<accession>A0ABV0N8F8</accession>
<feature type="non-terminal residue" evidence="1">
    <location>
        <position position="1"/>
    </location>
</feature>
<organism evidence="1 2">
    <name type="scientific">Goodea atripinnis</name>
    <dbReference type="NCBI Taxonomy" id="208336"/>
    <lineage>
        <taxon>Eukaryota</taxon>
        <taxon>Metazoa</taxon>
        <taxon>Chordata</taxon>
        <taxon>Craniata</taxon>
        <taxon>Vertebrata</taxon>
        <taxon>Euteleostomi</taxon>
        <taxon>Actinopterygii</taxon>
        <taxon>Neopterygii</taxon>
        <taxon>Teleostei</taxon>
        <taxon>Neoteleostei</taxon>
        <taxon>Acanthomorphata</taxon>
        <taxon>Ovalentaria</taxon>
        <taxon>Atherinomorphae</taxon>
        <taxon>Cyprinodontiformes</taxon>
        <taxon>Goodeidae</taxon>
        <taxon>Goodea</taxon>
    </lineage>
</organism>
<dbReference type="EMBL" id="JAHRIO010030300">
    <property type="protein sequence ID" value="MEQ2167679.1"/>
    <property type="molecule type" value="Genomic_DNA"/>
</dbReference>
<protein>
    <submittedName>
        <fullName evidence="1">Uncharacterized protein</fullName>
    </submittedName>
</protein>